<dbReference type="GO" id="GO:0030639">
    <property type="term" value="P:polyketide biosynthetic process"/>
    <property type="evidence" value="ECO:0007669"/>
    <property type="project" value="InterPro"/>
</dbReference>
<accession>A0A089XH01</accession>
<sequence length="109" mass="12861">MAYRALMVLRMDPADAEHVAAAFAEHDTTELPLEIGVRRRVLFRFHDLYMHLIEADDDIMERLYQARSHPLFQEVNERVGQYLTPYAQDWEELKDSKAEVFYSWTAPDS</sequence>
<evidence type="ECO:0000313" key="1">
    <source>
        <dbReference type="EMBL" id="AIS01207.1"/>
    </source>
</evidence>
<dbReference type="HOGENOM" id="CLU_2207266_0_0_11"/>
<proteinExistence type="predicted"/>
<reference evidence="2" key="1">
    <citation type="journal article" date="2015" name="J. Biotechnol.">
        <title>Complete genome sequence of the actinobacterium Streptomyces glaucescens GLA.O (DSM 40922) consisting of a linear chromosome and one linear plasmid.</title>
        <authorList>
            <person name="Ortseifen V."/>
            <person name="Winkler A."/>
            <person name="Albersmeier A."/>
            <person name="Wendler S."/>
            <person name="Puhler A."/>
            <person name="Kalinowski J."/>
            <person name="Ruckert C."/>
        </authorList>
    </citation>
    <scope>NUCLEOTIDE SEQUENCE [LARGE SCALE GENOMIC DNA]</scope>
    <source>
        <strain evidence="2">DSM 40922 / GLA O</strain>
    </source>
</reference>
<dbReference type="InterPro" id="IPR011008">
    <property type="entry name" value="Dimeric_a/b-barrel"/>
</dbReference>
<name>A0A089XH01_STRGA</name>
<organism evidence="1 2">
    <name type="scientific">Streptomyces glaucescens</name>
    <dbReference type="NCBI Taxonomy" id="1907"/>
    <lineage>
        <taxon>Bacteria</taxon>
        <taxon>Bacillati</taxon>
        <taxon>Actinomycetota</taxon>
        <taxon>Actinomycetes</taxon>
        <taxon>Kitasatosporales</taxon>
        <taxon>Streptomycetaceae</taxon>
        <taxon>Streptomyces</taxon>
    </lineage>
</organism>
<dbReference type="OrthoDB" id="4147507at2"/>
<dbReference type="Pfam" id="PF04673">
    <property type="entry name" value="Cyclase_polyket"/>
    <property type="match status" value="1"/>
</dbReference>
<evidence type="ECO:0000313" key="2">
    <source>
        <dbReference type="Proteomes" id="UP000029482"/>
    </source>
</evidence>
<gene>
    <name evidence="1" type="primary">tcmI</name>
    <name evidence="1" type="ORF">SGLAU_26345</name>
</gene>
<dbReference type="SUPFAM" id="SSF54909">
    <property type="entry name" value="Dimeric alpha+beta barrel"/>
    <property type="match status" value="1"/>
</dbReference>
<dbReference type="EMBL" id="CP009438">
    <property type="protein sequence ID" value="AIS01207.1"/>
    <property type="molecule type" value="Genomic_DNA"/>
</dbReference>
<dbReference type="InterPro" id="IPR006765">
    <property type="entry name" value="Polyketide_synth_cyclase"/>
</dbReference>
<dbReference type="RefSeq" id="WP_043504911.1">
    <property type="nucleotide sequence ID" value="NZ_CP009438.1"/>
</dbReference>
<keyword evidence="2" id="KW-1185">Reference proteome</keyword>
<dbReference type="Proteomes" id="UP000029482">
    <property type="component" value="Chromosome"/>
</dbReference>
<dbReference type="AlphaFoldDB" id="A0A089XH01"/>
<dbReference type="KEGG" id="sgu:SGLAU_26345"/>
<protein>
    <submittedName>
        <fullName evidence="1">D-ring cyclase TcmI</fullName>
    </submittedName>
</protein>
<dbReference type="SMR" id="A0A089XH01"/>
<dbReference type="InterPro" id="IPR038474">
    <property type="entry name" value="Polyketide_synth_cyclase_sf"/>
</dbReference>
<dbReference type="Gene3D" id="3.30.70.1090">
    <property type="entry name" value="Dimeric alpha+beta barrel"/>
    <property type="match status" value="1"/>
</dbReference>